<dbReference type="Proteomes" id="UP000765509">
    <property type="component" value="Unassembled WGS sequence"/>
</dbReference>
<evidence type="ECO:0000256" key="3">
    <source>
        <dbReference type="ARBA" id="ARBA00023295"/>
    </source>
</evidence>
<proteinExistence type="inferred from homology"/>
<organism evidence="7 8">
    <name type="scientific">Austropuccinia psidii MF-1</name>
    <dbReference type="NCBI Taxonomy" id="1389203"/>
    <lineage>
        <taxon>Eukaryota</taxon>
        <taxon>Fungi</taxon>
        <taxon>Dikarya</taxon>
        <taxon>Basidiomycota</taxon>
        <taxon>Pucciniomycotina</taxon>
        <taxon>Pucciniomycetes</taxon>
        <taxon>Pucciniales</taxon>
        <taxon>Sphaerophragmiaceae</taxon>
        <taxon>Austropuccinia</taxon>
    </lineage>
</organism>
<keyword evidence="2 4" id="KW-0378">Hydrolase</keyword>
<dbReference type="Pfam" id="PF02156">
    <property type="entry name" value="Glyco_hydro_26"/>
    <property type="match status" value="1"/>
</dbReference>
<evidence type="ECO:0000256" key="1">
    <source>
        <dbReference type="ARBA" id="ARBA00007754"/>
    </source>
</evidence>
<comment type="caution">
    <text evidence="7">The sequence shown here is derived from an EMBL/GenBank/DDBJ whole genome shotgun (WGS) entry which is preliminary data.</text>
</comment>
<evidence type="ECO:0000259" key="6">
    <source>
        <dbReference type="PROSITE" id="PS51764"/>
    </source>
</evidence>
<reference evidence="7" key="1">
    <citation type="submission" date="2021-03" db="EMBL/GenBank/DDBJ databases">
        <title>Draft genome sequence of rust myrtle Austropuccinia psidii MF-1, a brazilian biotype.</title>
        <authorList>
            <person name="Quecine M.C."/>
            <person name="Pachon D.M.R."/>
            <person name="Bonatelli M.L."/>
            <person name="Correr F.H."/>
            <person name="Franceschini L.M."/>
            <person name="Leite T.F."/>
            <person name="Margarido G.R.A."/>
            <person name="Almeida C.A."/>
            <person name="Ferrarezi J.A."/>
            <person name="Labate C.A."/>
        </authorList>
    </citation>
    <scope>NUCLEOTIDE SEQUENCE</scope>
    <source>
        <strain evidence="7">MF-1</strain>
    </source>
</reference>
<dbReference type="EMBL" id="AVOT02008460">
    <property type="protein sequence ID" value="MBW0486052.1"/>
    <property type="molecule type" value="Genomic_DNA"/>
</dbReference>
<evidence type="ECO:0000313" key="8">
    <source>
        <dbReference type="Proteomes" id="UP000765509"/>
    </source>
</evidence>
<evidence type="ECO:0000313" key="7">
    <source>
        <dbReference type="EMBL" id="MBW0486052.1"/>
    </source>
</evidence>
<dbReference type="PROSITE" id="PS51764">
    <property type="entry name" value="GH26"/>
    <property type="match status" value="1"/>
</dbReference>
<keyword evidence="8" id="KW-1185">Reference proteome</keyword>
<dbReference type="GO" id="GO:0016985">
    <property type="term" value="F:mannan endo-1,4-beta-mannosidase activity"/>
    <property type="evidence" value="ECO:0007669"/>
    <property type="project" value="InterPro"/>
</dbReference>
<evidence type="ECO:0000256" key="5">
    <source>
        <dbReference type="SAM" id="MobiDB-lite"/>
    </source>
</evidence>
<dbReference type="AlphaFoldDB" id="A0A9Q3CLV2"/>
<evidence type="ECO:0000256" key="2">
    <source>
        <dbReference type="ARBA" id="ARBA00022801"/>
    </source>
</evidence>
<evidence type="ECO:0000256" key="4">
    <source>
        <dbReference type="PROSITE-ProRule" id="PRU01100"/>
    </source>
</evidence>
<gene>
    <name evidence="7" type="ORF">O181_025767</name>
</gene>
<dbReference type="InterPro" id="IPR017853">
    <property type="entry name" value="GH"/>
</dbReference>
<protein>
    <recommendedName>
        <fullName evidence="6">GH26 domain-containing protein</fullName>
    </recommendedName>
</protein>
<dbReference type="PANTHER" id="PTHR40079">
    <property type="entry name" value="MANNAN ENDO-1,4-BETA-MANNOSIDASE E-RELATED"/>
    <property type="match status" value="1"/>
</dbReference>
<dbReference type="Gene3D" id="3.20.20.80">
    <property type="entry name" value="Glycosidases"/>
    <property type="match status" value="1"/>
</dbReference>
<dbReference type="OrthoDB" id="428177at2759"/>
<dbReference type="SUPFAM" id="SSF51445">
    <property type="entry name" value="(Trans)glycosidases"/>
    <property type="match status" value="1"/>
</dbReference>
<dbReference type="PANTHER" id="PTHR40079:SF6">
    <property type="entry name" value="GH26 DOMAIN-CONTAINING PROTEIN"/>
    <property type="match status" value="1"/>
</dbReference>
<feature type="active site" description="Proton donor" evidence="4">
    <location>
        <position position="194"/>
    </location>
</feature>
<dbReference type="GO" id="GO:0006080">
    <property type="term" value="P:substituted mannan metabolic process"/>
    <property type="evidence" value="ECO:0007669"/>
    <property type="project" value="InterPro"/>
</dbReference>
<dbReference type="InterPro" id="IPR000805">
    <property type="entry name" value="Glyco_hydro_26"/>
</dbReference>
<keyword evidence="3 4" id="KW-0326">Glycosidase</keyword>
<dbReference type="InterPro" id="IPR022790">
    <property type="entry name" value="GH26_dom"/>
</dbReference>
<feature type="domain" description="GH26" evidence="6">
    <location>
        <begin position="35"/>
        <end position="389"/>
    </location>
</feature>
<feature type="region of interest" description="Disordered" evidence="5">
    <location>
        <begin position="397"/>
        <end position="422"/>
    </location>
</feature>
<feature type="active site" description="Nucleophile" evidence="4">
    <location>
        <position position="307"/>
    </location>
</feature>
<comment type="similarity">
    <text evidence="1 4">Belongs to the glycosyl hydrolase 26 family.</text>
</comment>
<accession>A0A9Q3CLV2</accession>
<sequence>MVYSLVCSNRGKNKAKKYSYAHSKGLRSDCCHGGLNIGLRPSNLKVGGISVGFLPAEGQSEAPNTPSDINNVLGVPMAVVSRSIENVLRRQPRLSCASLLLGGKLCSAFRTRCKSIADRLALTRTFHSSEFLPSRRYQQLREYSRLKGSPVWEIALMPVEGLDKVTPETAVNIAKKMASLNAMGITVWLRFAHEMNGDWYNWGLKPDLFREKWKLVTATVRHFTTRTLMLWSPNSGFGKTHDSILGGYTPYWPGEGLVDIIGLSLYHYGGLQRLNVLPTPNEAQVIIKEFVNLFGARDHSRPMVLSETAASYTRSVRTGQPEMSRATEHDIKLAWLGQLLSQSMQNEVPELKAIVWFEVLKNENADYKSPVKSEDFRLLMGSNRALTQDAITLLTRHSTYPGTNKPLRTPLRRPHAENDSES</sequence>
<name>A0A9Q3CLV2_9BASI</name>